<protein>
    <submittedName>
        <fullName evidence="10">Adenylate/guanylate cyclase domain-containing protein</fullName>
        <ecNumber evidence="10">2.7.7.-</ecNumber>
    </submittedName>
</protein>
<keyword evidence="4 7" id="KW-0812">Transmembrane</keyword>
<evidence type="ECO:0000256" key="3">
    <source>
        <dbReference type="ARBA" id="ARBA00022475"/>
    </source>
</evidence>
<evidence type="ECO:0000256" key="1">
    <source>
        <dbReference type="ARBA" id="ARBA00004651"/>
    </source>
</evidence>
<dbReference type="EC" id="2.7.7.-" evidence="10"/>
<feature type="transmembrane region" description="Helical" evidence="7">
    <location>
        <begin position="126"/>
        <end position="148"/>
    </location>
</feature>
<feature type="transmembrane region" description="Helical" evidence="7">
    <location>
        <begin position="205"/>
        <end position="229"/>
    </location>
</feature>
<dbReference type="Proteomes" id="UP001482520">
    <property type="component" value="Unassembled WGS sequence"/>
</dbReference>
<dbReference type="CDD" id="cd07302">
    <property type="entry name" value="CHD"/>
    <property type="match status" value="1"/>
</dbReference>
<dbReference type="InterPro" id="IPR003660">
    <property type="entry name" value="HAMP_dom"/>
</dbReference>
<dbReference type="PANTHER" id="PTHR43081:SF17">
    <property type="entry name" value="BLL5647 PROTEIN"/>
    <property type="match status" value="1"/>
</dbReference>
<evidence type="ECO:0000256" key="6">
    <source>
        <dbReference type="ARBA" id="ARBA00023136"/>
    </source>
</evidence>
<dbReference type="PANTHER" id="PTHR43081">
    <property type="entry name" value="ADENYLATE CYCLASE, TERMINAL-DIFFERENTIATION SPECIFIC-RELATED"/>
    <property type="match status" value="1"/>
</dbReference>
<dbReference type="Pfam" id="PF00672">
    <property type="entry name" value="HAMP"/>
    <property type="match status" value="1"/>
</dbReference>
<keyword evidence="6 7" id="KW-0472">Membrane</keyword>
<evidence type="ECO:0000259" key="9">
    <source>
        <dbReference type="PROSITE" id="PS50885"/>
    </source>
</evidence>
<dbReference type="RefSeq" id="WP_349804913.1">
    <property type="nucleotide sequence ID" value="NZ_JBEGDP010000014.1"/>
</dbReference>
<evidence type="ECO:0000313" key="11">
    <source>
        <dbReference type="Proteomes" id="UP001482520"/>
    </source>
</evidence>
<dbReference type="EMBL" id="JBEGDP010000014">
    <property type="protein sequence ID" value="MEQ7848172.1"/>
    <property type="molecule type" value="Genomic_DNA"/>
</dbReference>
<feature type="transmembrane region" description="Helical" evidence="7">
    <location>
        <begin position="154"/>
        <end position="175"/>
    </location>
</feature>
<dbReference type="PROSITE" id="PS50885">
    <property type="entry name" value="HAMP"/>
    <property type="match status" value="1"/>
</dbReference>
<evidence type="ECO:0000256" key="4">
    <source>
        <dbReference type="ARBA" id="ARBA00022692"/>
    </source>
</evidence>
<evidence type="ECO:0000256" key="2">
    <source>
        <dbReference type="ARBA" id="ARBA00005381"/>
    </source>
</evidence>
<evidence type="ECO:0000259" key="8">
    <source>
        <dbReference type="PROSITE" id="PS50125"/>
    </source>
</evidence>
<dbReference type="SMART" id="SM00044">
    <property type="entry name" value="CYCc"/>
    <property type="match status" value="1"/>
</dbReference>
<reference evidence="10 11" key="1">
    <citation type="submission" date="2024-02" db="EMBL/GenBank/DDBJ databases">
        <title>Full genome sequence of Nocardioides kribbensis.</title>
        <authorList>
            <person name="Poletto B.L."/>
            <person name="Silva G."/>
            <person name="Galante D."/>
            <person name="Campos K.R."/>
            <person name="Santos M.B.N."/>
            <person name="Sacchi C.T."/>
        </authorList>
    </citation>
    <scope>NUCLEOTIDE SEQUENCE [LARGE SCALE GENOMIC DNA]</scope>
    <source>
        <strain evidence="10 11">O4R</strain>
    </source>
</reference>
<dbReference type="SMART" id="SM00304">
    <property type="entry name" value="HAMP"/>
    <property type="match status" value="1"/>
</dbReference>
<dbReference type="Gene3D" id="6.10.340.10">
    <property type="match status" value="1"/>
</dbReference>
<feature type="transmembrane region" description="Helical" evidence="7">
    <location>
        <begin position="37"/>
        <end position="60"/>
    </location>
</feature>
<dbReference type="PROSITE" id="PS50125">
    <property type="entry name" value="GUANYLATE_CYCLASE_2"/>
    <property type="match status" value="1"/>
</dbReference>
<feature type="domain" description="HAMP" evidence="9">
    <location>
        <begin position="261"/>
        <end position="313"/>
    </location>
</feature>
<evidence type="ECO:0000256" key="5">
    <source>
        <dbReference type="ARBA" id="ARBA00022989"/>
    </source>
</evidence>
<feature type="domain" description="Guanylate cyclase" evidence="8">
    <location>
        <begin position="345"/>
        <end position="469"/>
    </location>
</feature>
<keyword evidence="5 7" id="KW-1133">Transmembrane helix</keyword>
<feature type="transmembrane region" description="Helical" evidence="7">
    <location>
        <begin position="72"/>
        <end position="92"/>
    </location>
</feature>
<dbReference type="SUPFAM" id="SSF158472">
    <property type="entry name" value="HAMP domain-like"/>
    <property type="match status" value="1"/>
</dbReference>
<dbReference type="InterPro" id="IPR001054">
    <property type="entry name" value="A/G_cyclase"/>
</dbReference>
<comment type="subcellular location">
    <subcellularLocation>
        <location evidence="1">Cell membrane</location>
        <topology evidence="1">Multi-pass membrane protein</topology>
    </subcellularLocation>
</comment>
<dbReference type="SUPFAM" id="SSF55073">
    <property type="entry name" value="Nucleotide cyclase"/>
    <property type="match status" value="1"/>
</dbReference>
<dbReference type="InterPro" id="IPR029787">
    <property type="entry name" value="Nucleotide_cyclase"/>
</dbReference>
<keyword evidence="11" id="KW-1185">Reference proteome</keyword>
<comment type="similarity">
    <text evidence="2">Belongs to the adenylyl cyclase class-3 family.</text>
</comment>
<dbReference type="InterPro" id="IPR050697">
    <property type="entry name" value="Adenylyl/Guanylyl_Cyclase_3/4"/>
</dbReference>
<keyword evidence="10" id="KW-0548">Nucleotidyltransferase</keyword>
<evidence type="ECO:0000256" key="7">
    <source>
        <dbReference type="SAM" id="Phobius"/>
    </source>
</evidence>
<feature type="transmembrane region" description="Helical" evidence="7">
    <location>
        <begin position="241"/>
        <end position="264"/>
    </location>
</feature>
<proteinExistence type="inferred from homology"/>
<gene>
    <name evidence="10" type="ORF">V6R90_12880</name>
</gene>
<dbReference type="Gene3D" id="3.30.70.1230">
    <property type="entry name" value="Nucleotide cyclase"/>
    <property type="match status" value="1"/>
</dbReference>
<dbReference type="Pfam" id="PF00211">
    <property type="entry name" value="Guanylate_cyc"/>
    <property type="match status" value="1"/>
</dbReference>
<keyword evidence="10" id="KW-0808">Transferase</keyword>
<evidence type="ECO:0000313" key="10">
    <source>
        <dbReference type="EMBL" id="MEQ7848172.1"/>
    </source>
</evidence>
<accession>A0ABV1P0C4</accession>
<sequence>MSPGTAGAVQAARNPFGSWLLGPADQSLRALRVRMQLLLTVILLTTHSIGAGVVVVLSTFVFAQETPEADMALALFIAIPVYVGLALVLGAVRGTRGTLKALRWATRGEEPTPRDRLRTLRVPLRLTLLQAGLWLAAVVLFTLLSALLQPSRAVSTGLTVAIAGLVVCAVAYLLTEFTLRPIAARALTGDTSARRPRGLGVGGRLLTFWLLGTGAPVVGLMVAAVLALTDGVSTTRLAVEVLVLGGVVLVFGLLVTVLNARSVVAPIESVRRAIAQVRTGDLSQRVPVYDGSELGLLQAGFNEMADGLREREHLRDVFGRHVGRDVAEAAAAGDLELGGASRVVTVLFVDLVGSTSMAADREPAEVVDVLNRFFSVVVDEVGAHGGFVNKFMGDAVLAVFGAPVELPDHAARALAAGRAMAQRLAEEQTDVAAGIGVYTGETVAGNVGTTDRLEYTVIGDAVNAAARLTELAKEVDGGLLTSWETVEAAGGEEGARWRRHGRAVLRGRTVETTLAVPADLA</sequence>
<keyword evidence="3" id="KW-1003">Cell membrane</keyword>
<organism evidence="10 11">
    <name type="scientific">Nocardioides kribbensis</name>
    <dbReference type="NCBI Taxonomy" id="305517"/>
    <lineage>
        <taxon>Bacteria</taxon>
        <taxon>Bacillati</taxon>
        <taxon>Actinomycetota</taxon>
        <taxon>Actinomycetes</taxon>
        <taxon>Propionibacteriales</taxon>
        <taxon>Nocardioidaceae</taxon>
        <taxon>Nocardioides</taxon>
    </lineage>
</organism>
<name>A0ABV1P0C4_9ACTN</name>
<dbReference type="CDD" id="cd06225">
    <property type="entry name" value="HAMP"/>
    <property type="match status" value="1"/>
</dbReference>
<dbReference type="GO" id="GO:0016779">
    <property type="term" value="F:nucleotidyltransferase activity"/>
    <property type="evidence" value="ECO:0007669"/>
    <property type="project" value="UniProtKB-KW"/>
</dbReference>
<comment type="caution">
    <text evidence="10">The sequence shown here is derived from an EMBL/GenBank/DDBJ whole genome shotgun (WGS) entry which is preliminary data.</text>
</comment>